<dbReference type="InterPro" id="IPR001841">
    <property type="entry name" value="Znf_RING"/>
</dbReference>
<evidence type="ECO:0000256" key="2">
    <source>
        <dbReference type="ARBA" id="ARBA00022771"/>
    </source>
</evidence>
<keyword evidence="2 4" id="KW-0863">Zinc-finger</keyword>
<sequence>MAVHLKALLDKTQLIHPNEVENQICPVCYEDYLQPPSREFPRKLPCGHVIGTECLLLWASSQTHATSINCPWCTHPITHSIDTQYLRTVIDAYAEAALQHIAAQIERAIVAVDRALTHGCWSLLSLAVILLSLGLYSDEFYDCFQLGFLYVCTGLAVKCCLTSYPRLGVALMVLGFYVGTFVDSDLGHVLLRYGKAPFHAAIARAYLDHYRLVLGLSVTLLVAQVAWGNPIVQVIAFKAEHESLFLDSIYGRLPGLPEMVVDGGSTAKDIRVVECESAEEKRKRMEGYELGWTGGKIGEQ</sequence>
<comment type="caution">
    <text evidence="6">The sequence shown here is derived from an EMBL/GenBank/DDBJ whole genome shotgun (WGS) entry which is preliminary data.</text>
</comment>
<evidence type="ECO:0000313" key="6">
    <source>
        <dbReference type="EMBL" id="KAF6225918.1"/>
    </source>
</evidence>
<gene>
    <name evidence="6" type="ORF">HO173_012690</name>
</gene>
<dbReference type="Gene3D" id="3.30.40.10">
    <property type="entry name" value="Zinc/RING finger domain, C3HC4 (zinc finger)"/>
    <property type="match status" value="1"/>
</dbReference>
<accession>A0A8H6FFG6</accession>
<dbReference type="PROSITE" id="PS50089">
    <property type="entry name" value="ZF_RING_2"/>
    <property type="match status" value="1"/>
</dbReference>
<dbReference type="Proteomes" id="UP000578531">
    <property type="component" value="Unassembled WGS sequence"/>
</dbReference>
<evidence type="ECO:0000256" key="3">
    <source>
        <dbReference type="ARBA" id="ARBA00022833"/>
    </source>
</evidence>
<name>A0A8H6FFG6_9LECA</name>
<organism evidence="6 7">
    <name type="scientific">Letharia columbiana</name>
    <dbReference type="NCBI Taxonomy" id="112416"/>
    <lineage>
        <taxon>Eukaryota</taxon>
        <taxon>Fungi</taxon>
        <taxon>Dikarya</taxon>
        <taxon>Ascomycota</taxon>
        <taxon>Pezizomycotina</taxon>
        <taxon>Lecanoromycetes</taxon>
        <taxon>OSLEUM clade</taxon>
        <taxon>Lecanoromycetidae</taxon>
        <taxon>Lecanorales</taxon>
        <taxon>Lecanorineae</taxon>
        <taxon>Parmeliaceae</taxon>
        <taxon>Letharia</taxon>
    </lineage>
</organism>
<keyword evidence="1" id="KW-0479">Metal-binding</keyword>
<evidence type="ECO:0000259" key="5">
    <source>
        <dbReference type="PROSITE" id="PS50089"/>
    </source>
</evidence>
<dbReference type="EMBL" id="JACCJC010000100">
    <property type="protein sequence ID" value="KAF6225918.1"/>
    <property type="molecule type" value="Genomic_DNA"/>
</dbReference>
<dbReference type="OrthoDB" id="8062037at2759"/>
<dbReference type="InterPro" id="IPR027370">
    <property type="entry name" value="Znf-RING_euk"/>
</dbReference>
<dbReference type="GO" id="GO:0008270">
    <property type="term" value="F:zinc ion binding"/>
    <property type="evidence" value="ECO:0007669"/>
    <property type="project" value="UniProtKB-KW"/>
</dbReference>
<proteinExistence type="predicted"/>
<dbReference type="Pfam" id="PF13445">
    <property type="entry name" value="zf-RING_UBOX"/>
    <property type="match status" value="1"/>
</dbReference>
<evidence type="ECO:0000256" key="4">
    <source>
        <dbReference type="PROSITE-ProRule" id="PRU00175"/>
    </source>
</evidence>
<dbReference type="RefSeq" id="XP_037158585.1">
    <property type="nucleotide sequence ID" value="XM_037314525.1"/>
</dbReference>
<reference evidence="6 7" key="1">
    <citation type="journal article" date="2020" name="Genomics">
        <title>Complete, high-quality genomes from long-read metagenomic sequencing of two wolf lichen thalli reveals enigmatic genome architecture.</title>
        <authorList>
            <person name="McKenzie S.K."/>
            <person name="Walston R.F."/>
            <person name="Allen J.L."/>
        </authorList>
    </citation>
    <scope>NUCLEOTIDE SEQUENCE [LARGE SCALE GENOMIC DNA]</scope>
    <source>
        <strain evidence="6">WasteWater2</strain>
    </source>
</reference>
<keyword evidence="3" id="KW-0862">Zinc</keyword>
<dbReference type="SUPFAM" id="SSF57850">
    <property type="entry name" value="RING/U-box"/>
    <property type="match status" value="1"/>
</dbReference>
<dbReference type="AlphaFoldDB" id="A0A8H6FFG6"/>
<dbReference type="GeneID" id="59294324"/>
<evidence type="ECO:0000313" key="7">
    <source>
        <dbReference type="Proteomes" id="UP000578531"/>
    </source>
</evidence>
<protein>
    <recommendedName>
        <fullName evidence="5">RING-type domain-containing protein</fullName>
    </recommendedName>
</protein>
<keyword evidence="7" id="KW-1185">Reference proteome</keyword>
<feature type="domain" description="RING-type" evidence="5">
    <location>
        <begin position="25"/>
        <end position="74"/>
    </location>
</feature>
<dbReference type="InterPro" id="IPR013083">
    <property type="entry name" value="Znf_RING/FYVE/PHD"/>
</dbReference>
<evidence type="ECO:0000256" key="1">
    <source>
        <dbReference type="ARBA" id="ARBA00022723"/>
    </source>
</evidence>